<dbReference type="HAMAP" id="MF_00936">
    <property type="entry name" value="ParC_type1"/>
    <property type="match status" value="1"/>
</dbReference>
<evidence type="ECO:0000313" key="11">
    <source>
        <dbReference type="Proteomes" id="UP000186277"/>
    </source>
</evidence>
<dbReference type="InterPro" id="IPR013760">
    <property type="entry name" value="Topo_IIA-like_dom_sf"/>
</dbReference>
<dbReference type="SUPFAM" id="SSF101904">
    <property type="entry name" value="GyrA/ParC C-terminal domain-like"/>
    <property type="match status" value="1"/>
</dbReference>
<protein>
    <recommendedName>
        <fullName evidence="7">DNA topoisomerase 4 subunit A</fullName>
        <ecNumber evidence="7">5.6.2.2</ecNumber>
    </recommendedName>
    <alternativeName>
        <fullName evidence="7">Topoisomerase IV subunit A</fullName>
    </alternativeName>
</protein>
<name>A0A1Q5U158_9GAMM</name>
<keyword evidence="3 7" id="KW-0799">Topoisomerase</keyword>
<keyword evidence="6 7" id="KW-0413">Isomerase</keyword>
<dbReference type="AlphaFoldDB" id="A0A1Q5U158"/>
<dbReference type="Gene3D" id="1.10.268.10">
    <property type="entry name" value="Topoisomerase, domain 3"/>
    <property type="match status" value="1"/>
</dbReference>
<feature type="domain" description="Topo IIA-type catalytic" evidence="9">
    <location>
        <begin position="35"/>
        <end position="498"/>
    </location>
</feature>
<dbReference type="PROSITE" id="PS52040">
    <property type="entry name" value="TOPO_IIA"/>
    <property type="match status" value="1"/>
</dbReference>
<comment type="similarity">
    <text evidence="7">Belongs to the type II topoisomerase GyrA/ParC subunit family. ParC type 1 subfamily.</text>
</comment>
<evidence type="ECO:0000256" key="7">
    <source>
        <dbReference type="HAMAP-Rule" id="MF_00936"/>
    </source>
</evidence>
<dbReference type="Proteomes" id="UP000186277">
    <property type="component" value="Unassembled WGS sequence"/>
</dbReference>
<evidence type="ECO:0000259" key="9">
    <source>
        <dbReference type="PROSITE" id="PS52040"/>
    </source>
</evidence>
<dbReference type="GO" id="GO:0007059">
    <property type="term" value="P:chromosome segregation"/>
    <property type="evidence" value="ECO:0007669"/>
    <property type="project" value="UniProtKB-UniRule"/>
</dbReference>
<feature type="site" description="Interaction with DNA" evidence="7">
    <location>
        <position position="43"/>
    </location>
</feature>
<gene>
    <name evidence="7" type="primary">parC</name>
    <name evidence="10" type="ORF">Xentx_02178</name>
</gene>
<dbReference type="GO" id="GO:0005694">
    <property type="term" value="C:chromosome"/>
    <property type="evidence" value="ECO:0007669"/>
    <property type="project" value="InterPro"/>
</dbReference>
<keyword evidence="11" id="KW-1185">Reference proteome</keyword>
<keyword evidence="5 7" id="KW-0472">Membrane</keyword>
<comment type="subcellular location">
    <subcellularLocation>
        <location evidence="7">Cell membrane</location>
        <topology evidence="7">Peripheral membrane protein</topology>
    </subcellularLocation>
</comment>
<dbReference type="Gene3D" id="2.120.10.90">
    <property type="entry name" value="DNA gyrase/topoisomerase IV, subunit A, C-terminal"/>
    <property type="match status" value="1"/>
</dbReference>
<keyword evidence="4 7" id="KW-0238">DNA-binding</keyword>
<keyword evidence="2 7" id="KW-1003">Cell membrane</keyword>
<dbReference type="Gene3D" id="3.30.1360.40">
    <property type="match status" value="1"/>
</dbReference>
<feature type="site" description="Transition state stabilizer" evidence="7">
    <location>
        <position position="123"/>
    </location>
</feature>
<accession>A0A1Q5U158</accession>
<evidence type="ECO:0000256" key="5">
    <source>
        <dbReference type="ARBA" id="ARBA00023136"/>
    </source>
</evidence>
<dbReference type="InterPro" id="IPR013757">
    <property type="entry name" value="Topo_IIA_A_a_sf"/>
</dbReference>
<comment type="caution">
    <text evidence="10">The sequence shown here is derived from an EMBL/GenBank/DDBJ whole genome shotgun (WGS) entry which is preliminary data.</text>
</comment>
<dbReference type="CDD" id="cd00187">
    <property type="entry name" value="TOP4c"/>
    <property type="match status" value="1"/>
</dbReference>
<dbReference type="GO" id="GO:0005737">
    <property type="term" value="C:cytoplasm"/>
    <property type="evidence" value="ECO:0007669"/>
    <property type="project" value="TreeGrafter"/>
</dbReference>
<dbReference type="Pfam" id="PF03989">
    <property type="entry name" value="DNA_gyraseA_C"/>
    <property type="match status" value="2"/>
</dbReference>
<dbReference type="GO" id="GO:0003918">
    <property type="term" value="F:DNA topoisomerase type II (double strand cut, ATP-hydrolyzing) activity"/>
    <property type="evidence" value="ECO:0007669"/>
    <property type="project" value="UniProtKB-UniRule"/>
</dbReference>
<dbReference type="InterPro" id="IPR050220">
    <property type="entry name" value="Type_II_DNA_Topoisomerases"/>
</dbReference>
<dbReference type="RefSeq" id="WP_074020251.1">
    <property type="nucleotide sequence ID" value="NZ_CAWMWP010000037.1"/>
</dbReference>
<dbReference type="FunFam" id="3.30.1360.40:FF:000005">
    <property type="entry name" value="DNA topoisomerase 4 subunit A"/>
    <property type="match status" value="1"/>
</dbReference>
<evidence type="ECO:0000313" key="10">
    <source>
        <dbReference type="EMBL" id="OKP06208.1"/>
    </source>
</evidence>
<evidence type="ECO:0000256" key="8">
    <source>
        <dbReference type="PROSITE-ProRule" id="PRU01384"/>
    </source>
</evidence>
<dbReference type="PANTHER" id="PTHR43493:SF1">
    <property type="entry name" value="DNA TOPOISOMERASE 4 SUBUNIT A"/>
    <property type="match status" value="1"/>
</dbReference>
<comment type="function">
    <text evidence="7">Topoisomerase IV is essential for chromosome segregation. It relaxes supercoiled DNA. Performs the decatenation events required during the replication of a circular DNA molecule.</text>
</comment>
<evidence type="ECO:0000256" key="1">
    <source>
        <dbReference type="ARBA" id="ARBA00000185"/>
    </source>
</evidence>
<evidence type="ECO:0000256" key="6">
    <source>
        <dbReference type="ARBA" id="ARBA00023235"/>
    </source>
</evidence>
<comment type="catalytic activity">
    <reaction evidence="1 7 8">
        <text>ATP-dependent breakage, passage and rejoining of double-stranded DNA.</text>
        <dbReference type="EC" id="5.6.2.2"/>
    </reaction>
</comment>
<dbReference type="NCBIfam" id="NF004044">
    <property type="entry name" value="PRK05561.1"/>
    <property type="match status" value="1"/>
</dbReference>
<dbReference type="InterPro" id="IPR035516">
    <property type="entry name" value="Gyrase/topoIV_suA_C"/>
</dbReference>
<dbReference type="GO" id="GO:0006265">
    <property type="term" value="P:DNA topological change"/>
    <property type="evidence" value="ECO:0007669"/>
    <property type="project" value="UniProtKB-UniRule"/>
</dbReference>
<dbReference type="Gene3D" id="3.90.199.10">
    <property type="entry name" value="Topoisomerase II, domain 5"/>
    <property type="match status" value="1"/>
</dbReference>
<dbReference type="EMBL" id="MKGR01000014">
    <property type="protein sequence ID" value="OKP06208.1"/>
    <property type="molecule type" value="Genomic_DNA"/>
</dbReference>
<proteinExistence type="inferred from homology"/>
<dbReference type="SMART" id="SM00434">
    <property type="entry name" value="TOP4c"/>
    <property type="match status" value="1"/>
</dbReference>
<dbReference type="InterPro" id="IPR005742">
    <property type="entry name" value="TopoIV_A_Gneg"/>
</dbReference>
<sequence length="751" mass="84007">MSEITHDGVERQPLHTFTENAYLNYSMYVIMDRALPFIGDGLKPVQRRIVYAMSELGLSSSAKFKKSARTVGDVLGKYHPHGDGACYEAMVLMAQPFSYRYPLVDGQGNWGAPDDPKSFAAMRYTESRLSKYAELLLAELGQGTVDWVPNFDGTLQEPKCLPARLPNILLNGTTGIAVGMATDIPPHNAREVANALIAMLDKPDLSLDEAMEYVKGPDYPTEAEIITSKEDIRKIYKNGRGSVRMRAIWSKEEGNVVITALPHQVSGAKVLEQIASQMRAKKLPMVDDLRDESDHENPTRLVIVPRTNRVDVEQVMNHLFATTDLEKSYRVNLNMIGLDNRPAVKGLVEILSEWLVFRRGTVRNRLNHRLEKVLKRLHILEGLLAAYLNIDEVIHIIRNEDDPKSILMQRFELTETQAEAILELKLRHLAKLEEVKIRGEQDELAKERDKLQAILGSERKLNTLLKKEIIADAESYGDDRRSPLKERTEARAMSDHDILPSEPITVIMSEMGWVRSAKGHEIDPAGLNYKSGDSFRSAVRGKSNQPVVFIDTTGRSYSVDPLDLPSARGQGEPLTGKLALPVGASVEHLLMAKEEQKFLMASDAGYGFICTFNDLIAKNRAGKAMITLPENAKVMQPLEINNEQDDMLLVITKAGRMLMFPVADLPQLSKGKGNKIVSIPAAQAVSGEDMLAWLLVLPPQSSITLYFGKRKLLLHPEDLQKFRAERGRKGTSLPRGLQRIERVEIVRNTSN</sequence>
<organism evidence="10 11">
    <name type="scientific">Xenorhabdus thuongxuanensis</name>
    <dbReference type="NCBI Taxonomy" id="1873484"/>
    <lineage>
        <taxon>Bacteria</taxon>
        <taxon>Pseudomonadati</taxon>
        <taxon>Pseudomonadota</taxon>
        <taxon>Gammaproteobacteria</taxon>
        <taxon>Enterobacterales</taxon>
        <taxon>Morganellaceae</taxon>
        <taxon>Xenorhabdus</taxon>
    </lineage>
</organism>
<dbReference type="OrthoDB" id="9806486at2"/>
<dbReference type="FunFam" id="2.120.10.90:FF:000003">
    <property type="entry name" value="DNA topoisomerase 4 subunit A"/>
    <property type="match status" value="1"/>
</dbReference>
<dbReference type="GO" id="GO:0009330">
    <property type="term" value="C:DNA topoisomerase type II (double strand cut, ATP-hydrolyzing) complex"/>
    <property type="evidence" value="ECO:0007669"/>
    <property type="project" value="TreeGrafter"/>
</dbReference>
<dbReference type="Pfam" id="PF00521">
    <property type="entry name" value="DNA_topoisoIV"/>
    <property type="match status" value="1"/>
</dbReference>
<dbReference type="PANTHER" id="PTHR43493">
    <property type="entry name" value="DNA GYRASE/TOPOISOMERASE SUBUNIT A"/>
    <property type="match status" value="1"/>
</dbReference>
<dbReference type="InterPro" id="IPR002205">
    <property type="entry name" value="Topo_IIA_dom_A"/>
</dbReference>
<comment type="subunit">
    <text evidence="7">Heterotetramer composed of ParC and ParE.</text>
</comment>
<dbReference type="EC" id="5.6.2.2" evidence="7"/>
<dbReference type="InterPro" id="IPR006691">
    <property type="entry name" value="GyrA/parC_rep"/>
</dbReference>
<feature type="site" description="Interaction with DNA" evidence="7">
    <location>
        <position position="79"/>
    </location>
</feature>
<dbReference type="NCBIfam" id="TIGR01062">
    <property type="entry name" value="parC_Gneg"/>
    <property type="match status" value="1"/>
</dbReference>
<reference evidence="10 11" key="1">
    <citation type="submission" date="2016-09" db="EMBL/GenBank/DDBJ databases">
        <title>Xenorhabdus thuongxuanensis sp. nov. and Xenorhabdus eapokensis sp. nov., isolated from Steinernema species.</title>
        <authorList>
            <person name="Kaempfer P."/>
            <person name="Tobias N.J."/>
            <person name="Phan Ke L."/>
            <person name="Bode H.B."/>
            <person name="Glaeser S.P."/>
        </authorList>
    </citation>
    <scope>NUCLEOTIDE SEQUENCE [LARGE SCALE GENOMIC DNA]</scope>
    <source>
        <strain evidence="10 11">30TX1</strain>
    </source>
</reference>
<dbReference type="GO" id="GO:0003677">
    <property type="term" value="F:DNA binding"/>
    <property type="evidence" value="ECO:0007669"/>
    <property type="project" value="UniProtKB-UniRule"/>
</dbReference>
<evidence type="ECO:0000256" key="4">
    <source>
        <dbReference type="ARBA" id="ARBA00023125"/>
    </source>
</evidence>
<dbReference type="FunFam" id="1.10.268.10:FF:000001">
    <property type="entry name" value="DNA gyrase subunit A"/>
    <property type="match status" value="1"/>
</dbReference>
<dbReference type="SUPFAM" id="SSF56719">
    <property type="entry name" value="Type II DNA topoisomerase"/>
    <property type="match status" value="1"/>
</dbReference>
<evidence type="ECO:0000256" key="2">
    <source>
        <dbReference type="ARBA" id="ARBA00022475"/>
    </source>
</evidence>
<feature type="active site" description="O-(5'-phospho-DNA)-tyrosine intermediate" evidence="7 8">
    <location>
        <position position="124"/>
    </location>
</feature>
<evidence type="ECO:0000256" key="3">
    <source>
        <dbReference type="ARBA" id="ARBA00023029"/>
    </source>
</evidence>
<dbReference type="GO" id="GO:0019897">
    <property type="term" value="C:extrinsic component of plasma membrane"/>
    <property type="evidence" value="ECO:0007669"/>
    <property type="project" value="UniProtKB-UniRule"/>
</dbReference>
<dbReference type="GO" id="GO:0005524">
    <property type="term" value="F:ATP binding"/>
    <property type="evidence" value="ECO:0007669"/>
    <property type="project" value="InterPro"/>
</dbReference>
<dbReference type="InterPro" id="IPR013758">
    <property type="entry name" value="Topo_IIA_A/C_ab"/>
</dbReference>
<feature type="site" description="Interaction with DNA" evidence="7">
    <location>
        <position position="81"/>
    </location>
</feature>